<dbReference type="RefSeq" id="WP_136941248.1">
    <property type="nucleotide sequence ID" value="NZ_SWKR01000001.1"/>
</dbReference>
<evidence type="ECO:0000313" key="3">
    <source>
        <dbReference type="Proteomes" id="UP000309138"/>
    </source>
</evidence>
<feature type="transmembrane region" description="Helical" evidence="1">
    <location>
        <begin position="31"/>
        <end position="54"/>
    </location>
</feature>
<dbReference type="AlphaFoldDB" id="A0A4U1L794"/>
<evidence type="ECO:0000313" key="2">
    <source>
        <dbReference type="EMBL" id="TKD52827.1"/>
    </source>
</evidence>
<keyword evidence="1" id="KW-0812">Transmembrane</keyword>
<protein>
    <submittedName>
        <fullName evidence="2">Uncharacterized protein</fullName>
    </submittedName>
</protein>
<dbReference type="OrthoDB" id="7585523at2"/>
<comment type="caution">
    <text evidence="2">The sequence shown here is derived from an EMBL/GenBank/DDBJ whole genome shotgun (WGS) entry which is preliminary data.</text>
</comment>
<name>A0A4U1L794_9SPHN</name>
<proteinExistence type="predicted"/>
<sequence>MVGIKWGALIGGALDASDGDDSPLDGALKGAIIGGVLRVAVPIAFTYAVGWLVLKGLSEGVDALGDAVSGDGAKAASD</sequence>
<keyword evidence="1" id="KW-0472">Membrane</keyword>
<reference evidence="2 3" key="1">
    <citation type="submission" date="2019-04" db="EMBL/GenBank/DDBJ databases">
        <authorList>
            <person name="Yang Y."/>
            <person name="Wei D."/>
        </authorList>
    </citation>
    <scope>NUCLEOTIDE SEQUENCE [LARGE SCALE GENOMIC DNA]</scope>
    <source>
        <strain evidence="2 3">L-1-4w-11</strain>
    </source>
</reference>
<accession>A0A4U1L794</accession>
<organism evidence="2 3">
    <name type="scientific">Sphingomonas baiyangensis</name>
    <dbReference type="NCBI Taxonomy" id="2572576"/>
    <lineage>
        <taxon>Bacteria</taxon>
        <taxon>Pseudomonadati</taxon>
        <taxon>Pseudomonadota</taxon>
        <taxon>Alphaproteobacteria</taxon>
        <taxon>Sphingomonadales</taxon>
        <taxon>Sphingomonadaceae</taxon>
        <taxon>Sphingomonas</taxon>
    </lineage>
</organism>
<dbReference type="Proteomes" id="UP000309138">
    <property type="component" value="Unassembled WGS sequence"/>
</dbReference>
<evidence type="ECO:0000256" key="1">
    <source>
        <dbReference type="SAM" id="Phobius"/>
    </source>
</evidence>
<dbReference type="EMBL" id="SWKR01000001">
    <property type="protein sequence ID" value="TKD52827.1"/>
    <property type="molecule type" value="Genomic_DNA"/>
</dbReference>
<gene>
    <name evidence="2" type="ORF">FBR43_00225</name>
</gene>
<keyword evidence="1" id="KW-1133">Transmembrane helix</keyword>
<keyword evidence="3" id="KW-1185">Reference proteome</keyword>